<proteinExistence type="predicted"/>
<evidence type="ECO:0000313" key="2">
    <source>
        <dbReference type="Proteomes" id="UP001333110"/>
    </source>
</evidence>
<organism evidence="1 2">
    <name type="scientific">Mycteria americana</name>
    <name type="common">Wood stork</name>
    <dbReference type="NCBI Taxonomy" id="33587"/>
    <lineage>
        <taxon>Eukaryota</taxon>
        <taxon>Metazoa</taxon>
        <taxon>Chordata</taxon>
        <taxon>Craniata</taxon>
        <taxon>Vertebrata</taxon>
        <taxon>Euteleostomi</taxon>
        <taxon>Archelosauria</taxon>
        <taxon>Archosauria</taxon>
        <taxon>Dinosauria</taxon>
        <taxon>Saurischia</taxon>
        <taxon>Theropoda</taxon>
        <taxon>Coelurosauria</taxon>
        <taxon>Aves</taxon>
        <taxon>Neognathae</taxon>
        <taxon>Neoaves</taxon>
        <taxon>Aequornithes</taxon>
        <taxon>Ciconiiformes</taxon>
        <taxon>Ciconiidae</taxon>
        <taxon>Mycteria</taxon>
    </lineage>
</organism>
<dbReference type="Proteomes" id="UP001333110">
    <property type="component" value="Unassembled WGS sequence"/>
</dbReference>
<evidence type="ECO:0008006" key="3">
    <source>
        <dbReference type="Google" id="ProtNLM"/>
    </source>
</evidence>
<evidence type="ECO:0000313" key="1">
    <source>
        <dbReference type="EMBL" id="KAK4813789.1"/>
    </source>
</evidence>
<gene>
    <name evidence="1" type="ORF">QYF61_026371</name>
</gene>
<sequence>MHVFSHSIYIILDRLDQWAKANCMRFNKAKCRVLHLGHNNPVQRHSLGKSGWKAAQRKRTWGCWLTAG</sequence>
<keyword evidence="2" id="KW-1185">Reference proteome</keyword>
<accession>A0AAN7MXE8</accession>
<name>A0AAN7MXE8_MYCAM</name>
<protein>
    <recommendedName>
        <fullName evidence="3">Rna-directed dna polymerase from mobile element jockey-like</fullName>
    </recommendedName>
</protein>
<dbReference type="EMBL" id="JAUNZN010000012">
    <property type="protein sequence ID" value="KAK4813789.1"/>
    <property type="molecule type" value="Genomic_DNA"/>
</dbReference>
<dbReference type="AlphaFoldDB" id="A0AAN7MXE8"/>
<comment type="caution">
    <text evidence="1">The sequence shown here is derived from an EMBL/GenBank/DDBJ whole genome shotgun (WGS) entry which is preliminary data.</text>
</comment>
<reference evidence="1 2" key="1">
    <citation type="journal article" date="2023" name="J. Hered.">
        <title>Chromosome-level genome of the wood stork (Mycteria americana) provides insight into avian chromosome evolution.</title>
        <authorList>
            <person name="Flamio R. Jr."/>
            <person name="Ramstad K.M."/>
        </authorList>
    </citation>
    <scope>NUCLEOTIDE SEQUENCE [LARGE SCALE GENOMIC DNA]</scope>
    <source>
        <strain evidence="1">JAX WOST 10</strain>
    </source>
</reference>